<reference evidence="2" key="1">
    <citation type="journal article" date="2020" name="Nature">
        <title>Giant virus diversity and host interactions through global metagenomics.</title>
        <authorList>
            <person name="Schulz F."/>
            <person name="Roux S."/>
            <person name="Paez-Espino D."/>
            <person name="Jungbluth S."/>
            <person name="Walsh D.A."/>
            <person name="Denef V.J."/>
            <person name="McMahon K.D."/>
            <person name="Konstantinidis K.T."/>
            <person name="Eloe-Fadrosh E.A."/>
            <person name="Kyrpides N.C."/>
            <person name="Woyke T."/>
        </authorList>
    </citation>
    <scope>NUCLEOTIDE SEQUENCE</scope>
    <source>
        <strain evidence="2">GVMAG-M-3300027708-20</strain>
    </source>
</reference>
<evidence type="ECO:0000313" key="2">
    <source>
        <dbReference type="EMBL" id="QHU03912.1"/>
    </source>
</evidence>
<proteinExistence type="predicted"/>
<dbReference type="AlphaFoldDB" id="A0A6C0JE63"/>
<accession>A0A6C0JE63</accession>
<feature type="transmembrane region" description="Helical" evidence="1">
    <location>
        <begin position="12"/>
        <end position="28"/>
    </location>
</feature>
<evidence type="ECO:0000256" key="1">
    <source>
        <dbReference type="SAM" id="Phobius"/>
    </source>
</evidence>
<organism evidence="2">
    <name type="scientific">viral metagenome</name>
    <dbReference type="NCBI Taxonomy" id="1070528"/>
    <lineage>
        <taxon>unclassified sequences</taxon>
        <taxon>metagenomes</taxon>
        <taxon>organismal metagenomes</taxon>
    </lineage>
</organism>
<name>A0A6C0JE63_9ZZZZ</name>
<keyword evidence="1" id="KW-0812">Transmembrane</keyword>
<keyword evidence="1" id="KW-0472">Membrane</keyword>
<keyword evidence="1" id="KW-1133">Transmembrane helix</keyword>
<sequence>MNVKRLLDTTIGRFCISAILGLGLASLFNKVCKDRNCLVFNGPILSEFDGKIYKYDNKCYKYSLTPSKCDSHKRIVDVSDPNESNTKQNGFF</sequence>
<dbReference type="EMBL" id="MN740389">
    <property type="protein sequence ID" value="QHU03912.1"/>
    <property type="molecule type" value="Genomic_DNA"/>
</dbReference>
<protein>
    <submittedName>
        <fullName evidence="2">Uncharacterized protein</fullName>
    </submittedName>
</protein>